<feature type="transmembrane region" description="Helical" evidence="2">
    <location>
        <begin position="39"/>
        <end position="56"/>
    </location>
</feature>
<feature type="transmembrane region" description="Helical" evidence="2">
    <location>
        <begin position="214"/>
        <end position="232"/>
    </location>
</feature>
<protein>
    <recommendedName>
        <fullName evidence="5">4-amino-4-deoxy-L-arabinose transferase-like glycosyltransferase</fullName>
    </recommendedName>
</protein>
<feature type="transmembrane region" description="Helical" evidence="2">
    <location>
        <begin position="376"/>
        <end position="396"/>
    </location>
</feature>
<dbReference type="Proteomes" id="UP000295281">
    <property type="component" value="Unassembled WGS sequence"/>
</dbReference>
<feature type="transmembrane region" description="Helical" evidence="2">
    <location>
        <begin position="417"/>
        <end position="438"/>
    </location>
</feature>
<feature type="transmembrane region" description="Helical" evidence="2">
    <location>
        <begin position="141"/>
        <end position="160"/>
    </location>
</feature>
<keyword evidence="2" id="KW-1133">Transmembrane helix</keyword>
<sequence>MFYSDTSSVGGVNPSGAARDGAAHGPLAVRLSGAVRDPVVLLGAALIAASLLLRGWVLRHAYFVEDDFLFVARAAASPLTVEYLTELHKGHLMPGALLLVYVQTAVAPYSWPLTAGIMLALQGGAAAAAFRLLWVLFGRRWAILAPLAVYVFSPLTVPVLTWWSAALNGVPLQLAVALALLWTVRHLREGGTRFAWMAAGAVLLGMAFSVKAMLLPPLLFAVAAAFCTPGRLSRAPGAALAARPRFWLGMAALTAGHLLVYLSRPRDVEGAGVPRLDVGLGMARRLLAETFPVGAVGGPVRWTPVTPAGGLLEPHPGVVAAAWAVLGALVLLSLLHRRRAWRAWAVLAGYLVCADVLPTLIARGRYQELTGYDPRYVADAAPVLALCLALAFLPTWKEAGQGPVHRGGRIPLAGIRSATVAATALFLLVSGYSTYAYASTLSGDRVRWYLDTVRFSVANVPDGAGIYPRPVPQDIVLPWNGERRFSSHLLSPLAEGEVAERVADPRPSALPLVFNDAGFLVNAEPAPESTFFGPPEGEECVAAVDGQVLWPVQSLGGPGLVAGLAYTSGGPTEATLVVGDTVAETTLPAAPRGASWYVPLDGAGTRLLVAVEEDVCLQWVTFGDLVPTVEGNPWHQEGEEEEEEAD</sequence>
<feature type="transmembrane region" description="Helical" evidence="2">
    <location>
        <begin position="244"/>
        <end position="262"/>
    </location>
</feature>
<feature type="region of interest" description="Disordered" evidence="1">
    <location>
        <begin position="1"/>
        <end position="20"/>
    </location>
</feature>
<accession>A0A4R6V6X2</accession>
<feature type="transmembrane region" description="Helical" evidence="2">
    <location>
        <begin position="343"/>
        <end position="364"/>
    </location>
</feature>
<feature type="compositionally biased region" description="Polar residues" evidence="1">
    <location>
        <begin position="1"/>
        <end position="10"/>
    </location>
</feature>
<keyword evidence="2" id="KW-0472">Membrane</keyword>
<comment type="caution">
    <text evidence="3">The sequence shown here is derived from an EMBL/GenBank/DDBJ whole genome shotgun (WGS) entry which is preliminary data.</text>
</comment>
<proteinExistence type="predicted"/>
<gene>
    <name evidence="3" type="ORF">EV190_109117</name>
</gene>
<name>A0A4R6V6X2_9ACTN</name>
<evidence type="ECO:0000313" key="4">
    <source>
        <dbReference type="Proteomes" id="UP000295281"/>
    </source>
</evidence>
<evidence type="ECO:0000256" key="1">
    <source>
        <dbReference type="SAM" id="MobiDB-lite"/>
    </source>
</evidence>
<feature type="transmembrane region" description="Helical" evidence="2">
    <location>
        <begin position="317"/>
        <end position="336"/>
    </location>
</feature>
<feature type="transmembrane region" description="Helical" evidence="2">
    <location>
        <begin position="117"/>
        <end position="134"/>
    </location>
</feature>
<keyword evidence="2" id="KW-0812">Transmembrane</keyword>
<dbReference type="AlphaFoldDB" id="A0A4R6V6X2"/>
<evidence type="ECO:0008006" key="5">
    <source>
        <dbReference type="Google" id="ProtNLM"/>
    </source>
</evidence>
<evidence type="ECO:0000256" key="2">
    <source>
        <dbReference type="SAM" id="Phobius"/>
    </source>
</evidence>
<keyword evidence="4" id="KW-1185">Reference proteome</keyword>
<evidence type="ECO:0000313" key="3">
    <source>
        <dbReference type="EMBL" id="TDQ52004.1"/>
    </source>
</evidence>
<dbReference type="EMBL" id="SNYN01000009">
    <property type="protein sequence ID" value="TDQ52004.1"/>
    <property type="molecule type" value="Genomic_DNA"/>
</dbReference>
<organism evidence="3 4">
    <name type="scientific">Actinorugispora endophytica</name>
    <dbReference type="NCBI Taxonomy" id="1605990"/>
    <lineage>
        <taxon>Bacteria</taxon>
        <taxon>Bacillati</taxon>
        <taxon>Actinomycetota</taxon>
        <taxon>Actinomycetes</taxon>
        <taxon>Streptosporangiales</taxon>
        <taxon>Nocardiopsidaceae</taxon>
        <taxon>Actinorugispora</taxon>
    </lineage>
</organism>
<reference evidence="3 4" key="1">
    <citation type="submission" date="2019-03" db="EMBL/GenBank/DDBJ databases">
        <title>Genomic Encyclopedia of Type Strains, Phase IV (KMG-IV): sequencing the most valuable type-strain genomes for metagenomic binning, comparative biology and taxonomic classification.</title>
        <authorList>
            <person name="Goeker M."/>
        </authorList>
    </citation>
    <scope>NUCLEOTIDE SEQUENCE [LARGE SCALE GENOMIC DNA]</scope>
    <source>
        <strain evidence="3 4">DSM 46770</strain>
    </source>
</reference>